<comment type="subcellular location">
    <subcellularLocation>
        <location evidence="1">Membrane</location>
        <topology evidence="1">Multi-pass membrane protein</topology>
    </subcellularLocation>
</comment>
<evidence type="ECO:0000256" key="1">
    <source>
        <dbReference type="ARBA" id="ARBA00004141"/>
    </source>
</evidence>
<feature type="transmembrane region" description="Helical" evidence="6">
    <location>
        <begin position="100"/>
        <end position="118"/>
    </location>
</feature>
<dbReference type="EMBL" id="UHFP01000001">
    <property type="protein sequence ID" value="SUN68695.1"/>
    <property type="molecule type" value="Genomic_DNA"/>
</dbReference>
<dbReference type="GeneID" id="69903462"/>
<evidence type="ECO:0000256" key="3">
    <source>
        <dbReference type="ARBA" id="ARBA00022692"/>
    </source>
</evidence>
<gene>
    <name evidence="7" type="primary">ureQ</name>
    <name evidence="7" type="ORF">NCTC13760_01393</name>
</gene>
<feature type="transmembrane region" description="Helical" evidence="6">
    <location>
        <begin position="71"/>
        <end position="88"/>
    </location>
</feature>
<dbReference type="RefSeq" id="WP_006532670.1">
    <property type="nucleotide sequence ID" value="NZ_CABKNK020000001.1"/>
</dbReference>
<feature type="transmembrane region" description="Helical" evidence="6">
    <location>
        <begin position="237"/>
        <end position="257"/>
    </location>
</feature>
<evidence type="ECO:0000313" key="7">
    <source>
        <dbReference type="EMBL" id="SUN68695.1"/>
    </source>
</evidence>
<protein>
    <submittedName>
        <fullName evidence="7">Nickel permease</fullName>
    </submittedName>
</protein>
<feature type="transmembrane region" description="Helical" evidence="6">
    <location>
        <begin position="42"/>
        <end position="65"/>
    </location>
</feature>
<sequence>MKLPNWLSEDKSIAVHSGREHFLIRNRGVLAAVLRTFRNKPVLMVTSFLHPVSWLLILFIFLLTISLFDNILFFWILALLLGTFVAVLPYDSMMAILKKTFFLLIPPLILYLPAVFWGRATFVFLLRMPLILFLVASYSELMTMTDLLAALKKLRFPDLVLLQLDITVKYIYIFGQMLVAILKAIEARAVGRYLKFQVGSNIWGMLYIKAVEYGKELQHAMEARCFTGEYYDSKRRLLLVDYAVIVICLLLSVLIILEG</sequence>
<evidence type="ECO:0000256" key="5">
    <source>
        <dbReference type="ARBA" id="ARBA00023136"/>
    </source>
</evidence>
<keyword evidence="5 6" id="KW-0472">Membrane</keyword>
<evidence type="ECO:0000313" key="8">
    <source>
        <dbReference type="Proteomes" id="UP000255352"/>
    </source>
</evidence>
<feature type="transmembrane region" description="Helical" evidence="6">
    <location>
        <begin position="130"/>
        <end position="151"/>
    </location>
</feature>
<keyword evidence="2" id="KW-1003">Cell membrane</keyword>
<dbReference type="AlphaFoldDB" id="A0A380KN06"/>
<keyword evidence="4 6" id="KW-1133">Transmembrane helix</keyword>
<dbReference type="Pfam" id="PF02361">
    <property type="entry name" value="CbiQ"/>
    <property type="match status" value="1"/>
</dbReference>
<keyword evidence="3 6" id="KW-0812">Transmembrane</keyword>
<dbReference type="PANTHER" id="PTHR34857">
    <property type="entry name" value="SLL0384 PROTEIN"/>
    <property type="match status" value="1"/>
</dbReference>
<name>A0A380KN06_9STRE</name>
<dbReference type="GO" id="GO:0005886">
    <property type="term" value="C:plasma membrane"/>
    <property type="evidence" value="ECO:0007669"/>
    <property type="project" value="UniProtKB-ARBA"/>
</dbReference>
<evidence type="ECO:0000256" key="6">
    <source>
        <dbReference type="SAM" id="Phobius"/>
    </source>
</evidence>
<organism evidence="7 8">
    <name type="scientific">Streptococcus infantarius</name>
    <dbReference type="NCBI Taxonomy" id="102684"/>
    <lineage>
        <taxon>Bacteria</taxon>
        <taxon>Bacillati</taxon>
        <taxon>Bacillota</taxon>
        <taxon>Bacilli</taxon>
        <taxon>Lactobacillales</taxon>
        <taxon>Streptococcaceae</taxon>
        <taxon>Streptococcus</taxon>
    </lineage>
</organism>
<proteinExistence type="predicted"/>
<evidence type="ECO:0000256" key="2">
    <source>
        <dbReference type="ARBA" id="ARBA00022475"/>
    </source>
</evidence>
<dbReference type="InterPro" id="IPR051611">
    <property type="entry name" value="ECF_transporter_component"/>
</dbReference>
<accession>A0A380KN06</accession>
<evidence type="ECO:0000256" key="4">
    <source>
        <dbReference type="ARBA" id="ARBA00022989"/>
    </source>
</evidence>
<dbReference type="PANTHER" id="PTHR34857:SF2">
    <property type="entry name" value="SLL0384 PROTEIN"/>
    <property type="match status" value="1"/>
</dbReference>
<dbReference type="Proteomes" id="UP000255352">
    <property type="component" value="Unassembled WGS sequence"/>
</dbReference>
<dbReference type="CDD" id="cd16914">
    <property type="entry name" value="EcfT"/>
    <property type="match status" value="1"/>
</dbReference>
<dbReference type="InterPro" id="IPR003339">
    <property type="entry name" value="ABC/ECF_trnsptr_transmembrane"/>
</dbReference>
<reference evidence="7 8" key="1">
    <citation type="submission" date="2018-06" db="EMBL/GenBank/DDBJ databases">
        <authorList>
            <consortium name="Pathogen Informatics"/>
            <person name="Doyle S."/>
        </authorList>
    </citation>
    <scope>NUCLEOTIDE SEQUENCE [LARGE SCALE GENOMIC DNA]</scope>
    <source>
        <strain evidence="7 8">NCTC13760</strain>
    </source>
</reference>